<evidence type="ECO:0000313" key="2">
    <source>
        <dbReference type="Proteomes" id="UP000805193"/>
    </source>
</evidence>
<dbReference type="EMBL" id="JABSTQ010009183">
    <property type="protein sequence ID" value="KAG0431942.1"/>
    <property type="molecule type" value="Genomic_DNA"/>
</dbReference>
<reference evidence="1 2" key="1">
    <citation type="journal article" date="2020" name="Cell">
        <title>Large-Scale Comparative Analyses of Tick Genomes Elucidate Their Genetic Diversity and Vector Capacities.</title>
        <authorList>
            <consortium name="Tick Genome and Microbiome Consortium (TIGMIC)"/>
            <person name="Jia N."/>
            <person name="Wang J."/>
            <person name="Shi W."/>
            <person name="Du L."/>
            <person name="Sun Y."/>
            <person name="Zhan W."/>
            <person name="Jiang J.F."/>
            <person name="Wang Q."/>
            <person name="Zhang B."/>
            <person name="Ji P."/>
            <person name="Bell-Sakyi L."/>
            <person name="Cui X.M."/>
            <person name="Yuan T.T."/>
            <person name="Jiang B.G."/>
            <person name="Yang W.F."/>
            <person name="Lam T.T."/>
            <person name="Chang Q.C."/>
            <person name="Ding S.J."/>
            <person name="Wang X.J."/>
            <person name="Zhu J.G."/>
            <person name="Ruan X.D."/>
            <person name="Zhao L."/>
            <person name="Wei J.T."/>
            <person name="Ye R.Z."/>
            <person name="Que T.C."/>
            <person name="Du C.H."/>
            <person name="Zhou Y.H."/>
            <person name="Cheng J.X."/>
            <person name="Dai P.F."/>
            <person name="Guo W.B."/>
            <person name="Han X.H."/>
            <person name="Huang E.J."/>
            <person name="Li L.F."/>
            <person name="Wei W."/>
            <person name="Gao Y.C."/>
            <person name="Liu J.Z."/>
            <person name="Shao H.Z."/>
            <person name="Wang X."/>
            <person name="Wang C.C."/>
            <person name="Yang T.C."/>
            <person name="Huo Q.B."/>
            <person name="Li W."/>
            <person name="Chen H.Y."/>
            <person name="Chen S.E."/>
            <person name="Zhou L.G."/>
            <person name="Ni X.B."/>
            <person name="Tian J.H."/>
            <person name="Sheng Y."/>
            <person name="Liu T."/>
            <person name="Pan Y.S."/>
            <person name="Xia L.Y."/>
            <person name="Li J."/>
            <person name="Zhao F."/>
            <person name="Cao W.C."/>
        </authorList>
    </citation>
    <scope>NUCLEOTIDE SEQUENCE [LARGE SCALE GENOMIC DNA]</scope>
    <source>
        <strain evidence="1">Iper-2018</strain>
    </source>
</reference>
<keyword evidence="2" id="KW-1185">Reference proteome</keyword>
<name>A0AC60QDR6_IXOPE</name>
<accession>A0AC60QDR6</accession>
<proteinExistence type="predicted"/>
<sequence>MNQSEDLHGYRKPKDTLATSTPVVHRVLSRAFQDQMASLSSAKMVKRDDRMATCNSCLAWKQLSCGAYVFAKRSPHCCPRVGQVISLFERSGRKMAHLQWFCYSSETVLEDIADPCEIFMDNSCGDVALNDIYGRCPASQKLFFEEWFEEGGNADLSVGTKKGYYFSKLYRSDTGRFEDVPMTLREDGTLRYVCYTCCHNVKREPANECCLRDEILTDKNGNVSYYSMRWNMKRYCVGDCVFLSPGTFDFDLPPKDQPQQDARDNSKKHARPFQIGCIDSIVAYKNAHCVSLRVRKFYRPEDTDLCKILSYESDLNLLYYSEEGISCGLEAVGVSDTLWAIESLEVAARAFSLNFPKATVFVQDCNSFLKEVLEGQETNAKGQKFPKKGEVDFLCGGPPCQGYSLLNRHRGNWNSRLKNSLVSTLLSLCDYYRPRFFLMENVKSFISEEKGLVMQLTLQSLLRLGYQCCFGVLQAGSYGLPQDRKRLVILAAAPGELLPRFPEPKTSFPSNNFVTVKGKKFGPITTWCTSAPLRSITLRDAISDLASLEPSDSASSFSEPMSCYQRMLKGNSRGPIRDHVPKLLTPLMQARVDHIPKVPRANWRSLPNIKLLLRNGKYTRKLVYHNFGRGVSGVCPCAAGKACRRQAMVQHRTLIPWRLVHRDERQNARPHADIEQAYSRPHWDDWMSTLVTAVSAEKVTVQASFTDSGYACCRKMADRWPQSRNGLEAGKRNPAIVIEISGPDDIGARVSHVCSVHFFLGDYEMNIQVRQSLCLDFRKRLLFDVTDRI</sequence>
<dbReference type="Proteomes" id="UP000805193">
    <property type="component" value="Unassembled WGS sequence"/>
</dbReference>
<protein>
    <submittedName>
        <fullName evidence="1">Uncharacterized protein</fullName>
    </submittedName>
</protein>
<organism evidence="1 2">
    <name type="scientific">Ixodes persulcatus</name>
    <name type="common">Taiga tick</name>
    <dbReference type="NCBI Taxonomy" id="34615"/>
    <lineage>
        <taxon>Eukaryota</taxon>
        <taxon>Metazoa</taxon>
        <taxon>Ecdysozoa</taxon>
        <taxon>Arthropoda</taxon>
        <taxon>Chelicerata</taxon>
        <taxon>Arachnida</taxon>
        <taxon>Acari</taxon>
        <taxon>Parasitiformes</taxon>
        <taxon>Ixodida</taxon>
        <taxon>Ixodoidea</taxon>
        <taxon>Ixodidae</taxon>
        <taxon>Ixodinae</taxon>
        <taxon>Ixodes</taxon>
    </lineage>
</organism>
<evidence type="ECO:0000313" key="1">
    <source>
        <dbReference type="EMBL" id="KAG0431942.1"/>
    </source>
</evidence>
<feature type="non-terminal residue" evidence="1">
    <location>
        <position position="1"/>
    </location>
</feature>
<comment type="caution">
    <text evidence="1">The sequence shown here is derived from an EMBL/GenBank/DDBJ whole genome shotgun (WGS) entry which is preliminary data.</text>
</comment>
<gene>
    <name evidence="1" type="ORF">HPB47_021256</name>
</gene>